<sequence length="252" mass="29149">MQNISGLKELRERLWNWDLAACLNMSHIACNLRLNDEISERFQHAGVATPFITDCRFRVIVYQSLSNGKWWCLDSSKVISYTTINGDCCDCSDNPDGSAGTFACANSYFYCENKYYIPAYIKFYSVNDDVCDEVYCKDSNESNGHIGCPNRCKDLGETYRMEKNFKKKEINPGLRIKYKLIQEVESQVATWEEEKTELEDELILRKSEMLKLEYELNALKVKNQEDMAKTNCPSCIQELTSLKLDISVLKYE</sequence>
<evidence type="ECO:0000313" key="2">
    <source>
        <dbReference type="EMBL" id="EIE82006.1"/>
    </source>
</evidence>
<dbReference type="GeneID" id="93613682"/>
<proteinExistence type="predicted"/>
<organism evidence="2 3">
    <name type="scientific">Rhizopus delemar (strain RA 99-880 / ATCC MYA-4621 / FGSC 9543 / NRRL 43880)</name>
    <name type="common">Mucormycosis agent</name>
    <name type="synonym">Rhizopus arrhizus var. delemar</name>
    <dbReference type="NCBI Taxonomy" id="246409"/>
    <lineage>
        <taxon>Eukaryota</taxon>
        <taxon>Fungi</taxon>
        <taxon>Fungi incertae sedis</taxon>
        <taxon>Mucoromycota</taxon>
        <taxon>Mucoromycotina</taxon>
        <taxon>Mucoromycetes</taxon>
        <taxon>Mucorales</taxon>
        <taxon>Mucorineae</taxon>
        <taxon>Rhizopodaceae</taxon>
        <taxon>Rhizopus</taxon>
    </lineage>
</organism>
<keyword evidence="3" id="KW-1185">Reference proteome</keyword>
<dbReference type="STRING" id="246409.I1C0M6"/>
<dbReference type="GO" id="GO:0006491">
    <property type="term" value="P:N-glycan processing"/>
    <property type="evidence" value="ECO:0007669"/>
    <property type="project" value="TreeGrafter"/>
</dbReference>
<feature type="domain" description="Glucosidase II beta subunit N-terminal" evidence="1">
    <location>
        <begin position="61"/>
        <end position="208"/>
    </location>
</feature>
<dbReference type="PANTHER" id="PTHR12630">
    <property type="entry name" value="N-LINKED OLIGOSACCHARIDE PROCESSING"/>
    <property type="match status" value="1"/>
</dbReference>
<dbReference type="EMBL" id="CH476735">
    <property type="protein sequence ID" value="EIE82006.1"/>
    <property type="molecule type" value="Genomic_DNA"/>
</dbReference>
<evidence type="ECO:0000313" key="3">
    <source>
        <dbReference type="Proteomes" id="UP000009138"/>
    </source>
</evidence>
<gene>
    <name evidence="2" type="ORF">RO3G_06711</name>
</gene>
<reference evidence="2 3" key="1">
    <citation type="journal article" date="2009" name="PLoS Genet.">
        <title>Genomic analysis of the basal lineage fungus Rhizopus oryzae reveals a whole-genome duplication.</title>
        <authorList>
            <person name="Ma L.-J."/>
            <person name="Ibrahim A.S."/>
            <person name="Skory C."/>
            <person name="Grabherr M.G."/>
            <person name="Burger G."/>
            <person name="Butler M."/>
            <person name="Elias M."/>
            <person name="Idnurm A."/>
            <person name="Lang B.F."/>
            <person name="Sone T."/>
            <person name="Abe A."/>
            <person name="Calvo S.E."/>
            <person name="Corrochano L.M."/>
            <person name="Engels R."/>
            <person name="Fu J."/>
            <person name="Hansberg W."/>
            <person name="Kim J.-M."/>
            <person name="Kodira C.D."/>
            <person name="Koehrsen M.J."/>
            <person name="Liu B."/>
            <person name="Miranda-Saavedra D."/>
            <person name="O'Leary S."/>
            <person name="Ortiz-Castellanos L."/>
            <person name="Poulter R."/>
            <person name="Rodriguez-Romero J."/>
            <person name="Ruiz-Herrera J."/>
            <person name="Shen Y.-Q."/>
            <person name="Zeng Q."/>
            <person name="Galagan J."/>
            <person name="Birren B.W."/>
            <person name="Cuomo C.A."/>
            <person name="Wickes B.L."/>
        </authorList>
    </citation>
    <scope>NUCLEOTIDE SEQUENCE [LARGE SCALE GENOMIC DNA]</scope>
    <source>
        <strain evidence="3">RA 99-880 / ATCC MYA-4621 / FGSC 9543 / NRRL 43880</strain>
    </source>
</reference>
<dbReference type="RefSeq" id="XP_067517402.1">
    <property type="nucleotide sequence ID" value="XM_067661301.1"/>
</dbReference>
<dbReference type="InParanoid" id="I1C0M6"/>
<dbReference type="VEuPathDB" id="FungiDB:RO3G_06711"/>
<dbReference type="Proteomes" id="UP000009138">
    <property type="component" value="Unassembled WGS sequence"/>
</dbReference>
<accession>I1C0M6</accession>
<dbReference type="eggNOG" id="KOG2397">
    <property type="taxonomic scope" value="Eukaryota"/>
</dbReference>
<name>I1C0M6_RHIO9</name>
<dbReference type="InterPro" id="IPR028146">
    <property type="entry name" value="PRKCSH_N"/>
</dbReference>
<evidence type="ECO:0000259" key="1">
    <source>
        <dbReference type="Pfam" id="PF12999"/>
    </source>
</evidence>
<dbReference type="OrthoDB" id="28322at2759"/>
<dbReference type="PANTHER" id="PTHR12630:SF1">
    <property type="entry name" value="GLUCOSIDASE 2 SUBUNIT BETA"/>
    <property type="match status" value="1"/>
</dbReference>
<dbReference type="Pfam" id="PF12999">
    <property type="entry name" value="PRKCSH-like"/>
    <property type="match status" value="1"/>
</dbReference>
<dbReference type="InterPro" id="IPR039794">
    <property type="entry name" value="Gtb1-like"/>
</dbReference>
<protein>
    <recommendedName>
        <fullName evidence="1">Glucosidase II beta subunit N-terminal domain-containing protein</fullName>
    </recommendedName>
</protein>
<dbReference type="GO" id="GO:0017177">
    <property type="term" value="C:glucosidase II complex"/>
    <property type="evidence" value="ECO:0007669"/>
    <property type="project" value="TreeGrafter"/>
</dbReference>
<dbReference type="AlphaFoldDB" id="I1C0M6"/>